<keyword evidence="4" id="KW-1185">Reference proteome</keyword>
<comment type="caution">
    <text evidence="3">The sequence shown here is derived from an EMBL/GenBank/DDBJ whole genome shotgun (WGS) entry which is preliminary data.</text>
</comment>
<evidence type="ECO:0000313" key="3">
    <source>
        <dbReference type="EMBL" id="TFC77986.1"/>
    </source>
</evidence>
<reference evidence="3 4" key="1">
    <citation type="submission" date="2019-03" db="EMBL/GenBank/DDBJ databases">
        <title>Genomics of glacier-inhabiting Cryobacterium strains.</title>
        <authorList>
            <person name="Liu Q."/>
            <person name="Xin Y.-H."/>
        </authorList>
    </citation>
    <scope>NUCLEOTIDE SEQUENCE [LARGE SCALE GENOMIC DNA]</scope>
    <source>
        <strain evidence="3 4">TMT2-48-2</strain>
    </source>
</reference>
<dbReference type="Pfam" id="PF01648">
    <property type="entry name" value="ACPS"/>
    <property type="match status" value="1"/>
</dbReference>
<dbReference type="EMBL" id="SOGN01000051">
    <property type="protein sequence ID" value="TFC77986.1"/>
    <property type="molecule type" value="Genomic_DNA"/>
</dbReference>
<protein>
    <submittedName>
        <fullName evidence="3">4'-phosphopantetheinyl transferase superfamily protein</fullName>
    </submittedName>
</protein>
<keyword evidence="1 3" id="KW-0808">Transferase</keyword>
<dbReference type="AlphaFoldDB" id="A0A4R8XJ66"/>
<evidence type="ECO:0000256" key="1">
    <source>
        <dbReference type="ARBA" id="ARBA00022679"/>
    </source>
</evidence>
<dbReference type="RefSeq" id="WP_134370824.1">
    <property type="nucleotide sequence ID" value="NZ_SOGN01000051.1"/>
</dbReference>
<dbReference type="InterPro" id="IPR008278">
    <property type="entry name" value="4-PPantetheinyl_Trfase_dom"/>
</dbReference>
<proteinExistence type="predicted"/>
<accession>A0A4R8XJ66</accession>
<feature type="domain" description="4'-phosphopantetheinyl transferase" evidence="2">
    <location>
        <begin position="94"/>
        <end position="169"/>
    </location>
</feature>
<sequence length="239" mass="24250">MTSERAGDVFLVVAPRGATDAAERRFLAAAASWLLGVDPATVHIERSCPHCGGRDHGRPLVAMASGCVAGSRALHVSLGRAGGRVAFALTFLGPVGVDIESVAAVSRGGFDAVAFDAVAFGPTELAALAEFSPSDAAGARARLWTAKEAVLKCTGDGLRVDPRDLAVSLPGRRGLGTPRLDAWRGTRVPVDAIRLRGIDPGPGLVGTVAVLAEGGLAAGGPTVCVVPADDIRHHGNGTA</sequence>
<dbReference type="GO" id="GO:0000287">
    <property type="term" value="F:magnesium ion binding"/>
    <property type="evidence" value="ECO:0007669"/>
    <property type="project" value="InterPro"/>
</dbReference>
<dbReference type="InterPro" id="IPR037143">
    <property type="entry name" value="4-PPantetheinyl_Trfase_dom_sf"/>
</dbReference>
<gene>
    <name evidence="3" type="ORF">E3T23_12845</name>
</gene>
<evidence type="ECO:0000313" key="4">
    <source>
        <dbReference type="Proteomes" id="UP000298433"/>
    </source>
</evidence>
<dbReference type="OrthoDB" id="190168at2"/>
<organism evidence="3 4">
    <name type="scientific">Cryobacterium cheniae</name>
    <dbReference type="NCBI Taxonomy" id="1259262"/>
    <lineage>
        <taxon>Bacteria</taxon>
        <taxon>Bacillati</taxon>
        <taxon>Actinomycetota</taxon>
        <taxon>Actinomycetes</taxon>
        <taxon>Micrococcales</taxon>
        <taxon>Microbacteriaceae</taxon>
        <taxon>Cryobacterium</taxon>
    </lineage>
</organism>
<dbReference type="Proteomes" id="UP000298433">
    <property type="component" value="Unassembled WGS sequence"/>
</dbReference>
<dbReference type="Gene3D" id="3.90.470.20">
    <property type="entry name" value="4'-phosphopantetheinyl transferase domain"/>
    <property type="match status" value="1"/>
</dbReference>
<name>A0A4R8XJ66_9MICO</name>
<evidence type="ECO:0000259" key="2">
    <source>
        <dbReference type="Pfam" id="PF01648"/>
    </source>
</evidence>
<dbReference type="GO" id="GO:0008897">
    <property type="term" value="F:holo-[acyl-carrier-protein] synthase activity"/>
    <property type="evidence" value="ECO:0007669"/>
    <property type="project" value="InterPro"/>
</dbReference>
<dbReference type="SUPFAM" id="SSF56214">
    <property type="entry name" value="4'-phosphopantetheinyl transferase"/>
    <property type="match status" value="1"/>
</dbReference>